<dbReference type="AlphaFoldDB" id="A0A834ID91"/>
<name>A0A834ID91_RHYFE</name>
<organism evidence="2 3">
    <name type="scientific">Rhynchophorus ferrugineus</name>
    <name type="common">Red palm weevil</name>
    <name type="synonym">Curculio ferrugineus</name>
    <dbReference type="NCBI Taxonomy" id="354439"/>
    <lineage>
        <taxon>Eukaryota</taxon>
        <taxon>Metazoa</taxon>
        <taxon>Ecdysozoa</taxon>
        <taxon>Arthropoda</taxon>
        <taxon>Hexapoda</taxon>
        <taxon>Insecta</taxon>
        <taxon>Pterygota</taxon>
        <taxon>Neoptera</taxon>
        <taxon>Endopterygota</taxon>
        <taxon>Coleoptera</taxon>
        <taxon>Polyphaga</taxon>
        <taxon>Cucujiformia</taxon>
        <taxon>Curculionidae</taxon>
        <taxon>Dryophthorinae</taxon>
        <taxon>Rhynchophorus</taxon>
    </lineage>
</organism>
<comment type="caution">
    <text evidence="2">The sequence shown here is derived from an EMBL/GenBank/DDBJ whole genome shotgun (WGS) entry which is preliminary data.</text>
</comment>
<protein>
    <submittedName>
        <fullName evidence="2">Uncharacterized protein</fullName>
    </submittedName>
</protein>
<keyword evidence="3" id="KW-1185">Reference proteome</keyword>
<gene>
    <name evidence="2" type="ORF">GWI33_009683</name>
</gene>
<accession>A0A834ID91</accession>
<dbReference type="EMBL" id="JAACXV010005161">
    <property type="protein sequence ID" value="KAF7276891.1"/>
    <property type="molecule type" value="Genomic_DNA"/>
</dbReference>
<evidence type="ECO:0000256" key="1">
    <source>
        <dbReference type="SAM" id="MobiDB-lite"/>
    </source>
</evidence>
<evidence type="ECO:0000313" key="3">
    <source>
        <dbReference type="Proteomes" id="UP000625711"/>
    </source>
</evidence>
<reference evidence="2" key="1">
    <citation type="submission" date="2020-08" db="EMBL/GenBank/DDBJ databases">
        <title>Genome sequencing and assembly of the red palm weevil Rhynchophorus ferrugineus.</title>
        <authorList>
            <person name="Dias G.B."/>
            <person name="Bergman C.M."/>
            <person name="Manee M."/>
        </authorList>
    </citation>
    <scope>NUCLEOTIDE SEQUENCE</scope>
    <source>
        <strain evidence="2">AA-2017</strain>
        <tissue evidence="2">Whole larva</tissue>
    </source>
</reference>
<dbReference type="Proteomes" id="UP000625711">
    <property type="component" value="Unassembled WGS sequence"/>
</dbReference>
<sequence length="191" mass="22209">MEQLKDRTIEQLHRSRSKRETKKSSVNLRRYAETLKCSGLQRWLKEHRRITPKISTHDIQYQTDPNIGQKYAGQIPRQTQYAGESISRGTVKGESMLKDVQGDGDVTINRKCPEPDKKAKFMKCDQITERWRLGKWEINGTKKKKNHAKGKGKKTRELQLNIDQRIAAHDMLLQTTAEEETAIILRQKTQP</sequence>
<feature type="region of interest" description="Disordered" evidence="1">
    <location>
        <begin position="1"/>
        <end position="25"/>
    </location>
</feature>
<proteinExistence type="predicted"/>
<evidence type="ECO:0000313" key="2">
    <source>
        <dbReference type="EMBL" id="KAF7276891.1"/>
    </source>
</evidence>
<feature type="compositionally biased region" description="Basic and acidic residues" evidence="1">
    <location>
        <begin position="1"/>
        <end position="13"/>
    </location>
</feature>